<dbReference type="InterPro" id="IPR025948">
    <property type="entry name" value="HTH-like_dom"/>
</dbReference>
<dbReference type="PANTHER" id="PTHR46889">
    <property type="entry name" value="TRANSPOSASE INSF FOR INSERTION SEQUENCE IS3B-RELATED"/>
    <property type="match status" value="1"/>
</dbReference>
<feature type="domain" description="HTH-like" evidence="1">
    <location>
        <begin position="83"/>
        <end position="135"/>
    </location>
</feature>
<evidence type="ECO:0000313" key="3">
    <source>
        <dbReference type="Proteomes" id="UP001162175"/>
    </source>
</evidence>
<accession>A0AA43QYK7</accession>
<evidence type="ECO:0000259" key="1">
    <source>
        <dbReference type="Pfam" id="PF13276"/>
    </source>
</evidence>
<dbReference type="Proteomes" id="UP001162175">
    <property type="component" value="Unassembled WGS sequence"/>
</dbReference>
<dbReference type="RefSeq" id="WP_282459144.1">
    <property type="nucleotide sequence ID" value="NZ_JAPFAR010000086.1"/>
</dbReference>
<name>A0AA43QYK7_MYCAR</name>
<proteinExistence type="predicted"/>
<dbReference type="Pfam" id="PF13276">
    <property type="entry name" value="HTH_21"/>
    <property type="match status" value="1"/>
</dbReference>
<dbReference type="EMBL" id="JAPFAR010000086">
    <property type="protein sequence ID" value="MDI3349681.1"/>
    <property type="molecule type" value="Genomic_DNA"/>
</dbReference>
<evidence type="ECO:0000313" key="2">
    <source>
        <dbReference type="EMBL" id="MDI3349681.1"/>
    </source>
</evidence>
<dbReference type="AlphaFoldDB" id="A0AA43QYK7"/>
<reference evidence="2" key="1">
    <citation type="submission" date="2022-11" db="EMBL/GenBank/DDBJ databases">
        <title>Draft genome of Mycoplasma arginini isolated from fly.</title>
        <authorList>
            <person name="Severgnini M."/>
            <person name="Gioia G."/>
            <person name="Cremonesi P."/>
            <person name="Moroni P."/>
            <person name="Addis M.F."/>
            <person name="Castiglioni B."/>
        </authorList>
    </citation>
    <scope>NUCLEOTIDE SEQUENCE</scope>
    <source>
        <strain evidence="2">QMP CG1-1632</strain>
    </source>
</reference>
<sequence length="202" mass="24630">MQIKIKELEERNSQLEMENDLLKKLRALVLQRKQQQKKEKVIVVYESRHKYQLKSMLVFFKLSKSTYFYILKSFKKIDKDSPIKDLILEIFKKNKSRYGYRRITLELKNRGFVVNHKKVRRLMNELNIFGIKPKAKYKSYKGKIGKTCKNLLLNKIIDKQKNITFFERNFKTEKSKLNMKHWCFWVSYSFRKTLPFANNWRT</sequence>
<gene>
    <name evidence="2" type="ORF">DCBHLPFO_00260</name>
</gene>
<dbReference type="InterPro" id="IPR050900">
    <property type="entry name" value="Transposase_IS3/IS150/IS904"/>
</dbReference>
<comment type="caution">
    <text evidence="2">The sequence shown here is derived from an EMBL/GenBank/DDBJ whole genome shotgun (WGS) entry which is preliminary data.</text>
</comment>
<organism evidence="2 3">
    <name type="scientific">Mycoplasmopsis arginini</name>
    <name type="common">Mycoplasma arginini</name>
    <dbReference type="NCBI Taxonomy" id="2094"/>
    <lineage>
        <taxon>Bacteria</taxon>
        <taxon>Bacillati</taxon>
        <taxon>Mycoplasmatota</taxon>
        <taxon>Mycoplasmoidales</taxon>
        <taxon>Metamycoplasmataceae</taxon>
        <taxon>Mycoplasmopsis</taxon>
    </lineage>
</organism>
<protein>
    <recommendedName>
        <fullName evidence="1">HTH-like domain-containing protein</fullName>
    </recommendedName>
</protein>